<dbReference type="InterPro" id="IPR032675">
    <property type="entry name" value="LRR_dom_sf"/>
</dbReference>
<keyword evidence="6" id="KW-0472">Membrane</keyword>
<dbReference type="SMART" id="SM00409">
    <property type="entry name" value="IG"/>
    <property type="match status" value="1"/>
</dbReference>
<dbReference type="AlphaFoldDB" id="A0A8K0AAQ4"/>
<evidence type="ECO:0000259" key="8">
    <source>
        <dbReference type="PROSITE" id="PS50835"/>
    </source>
</evidence>
<dbReference type="SUPFAM" id="SSF52058">
    <property type="entry name" value="L domain-like"/>
    <property type="match status" value="1"/>
</dbReference>
<dbReference type="InterPro" id="IPR036179">
    <property type="entry name" value="Ig-like_dom_sf"/>
</dbReference>
<feature type="compositionally biased region" description="Low complexity" evidence="5">
    <location>
        <begin position="309"/>
        <end position="347"/>
    </location>
</feature>
<feature type="chain" id="PRO_5035467475" evidence="7">
    <location>
        <begin position="21"/>
        <end position="571"/>
    </location>
</feature>
<evidence type="ECO:0000256" key="6">
    <source>
        <dbReference type="SAM" id="Phobius"/>
    </source>
</evidence>
<reference evidence="9" key="1">
    <citation type="submission" date="2022-01" db="EMBL/GenBank/DDBJ databases">
        <authorList>
            <person name="Braso-Vives M."/>
        </authorList>
    </citation>
    <scope>NUCLEOTIDE SEQUENCE</scope>
</reference>
<organism evidence="9 10">
    <name type="scientific">Branchiostoma lanceolatum</name>
    <name type="common">Common lancelet</name>
    <name type="synonym">Amphioxus lanceolatum</name>
    <dbReference type="NCBI Taxonomy" id="7740"/>
    <lineage>
        <taxon>Eukaryota</taxon>
        <taxon>Metazoa</taxon>
        <taxon>Chordata</taxon>
        <taxon>Cephalochordata</taxon>
        <taxon>Leptocardii</taxon>
        <taxon>Amphioxiformes</taxon>
        <taxon>Branchiostomatidae</taxon>
        <taxon>Branchiostoma</taxon>
    </lineage>
</organism>
<dbReference type="PROSITE" id="PS51450">
    <property type="entry name" value="LRR"/>
    <property type="match status" value="1"/>
</dbReference>
<keyword evidence="6" id="KW-1133">Transmembrane helix</keyword>
<dbReference type="PANTHER" id="PTHR24369">
    <property type="entry name" value="ANTIGEN BSP, PUTATIVE-RELATED"/>
    <property type="match status" value="1"/>
</dbReference>
<keyword evidence="1" id="KW-0433">Leucine-rich repeat</keyword>
<feature type="region of interest" description="Disordered" evidence="5">
    <location>
        <begin position="309"/>
        <end position="360"/>
    </location>
</feature>
<dbReference type="SUPFAM" id="SSF48726">
    <property type="entry name" value="Immunoglobulin"/>
    <property type="match status" value="1"/>
</dbReference>
<evidence type="ECO:0000256" key="1">
    <source>
        <dbReference type="ARBA" id="ARBA00022614"/>
    </source>
</evidence>
<protein>
    <submittedName>
        <fullName evidence="9">LRRC24 protein</fullName>
    </submittedName>
</protein>
<dbReference type="SMART" id="SM00369">
    <property type="entry name" value="LRR_TYP"/>
    <property type="match status" value="3"/>
</dbReference>
<feature type="region of interest" description="Disordered" evidence="5">
    <location>
        <begin position="404"/>
        <end position="472"/>
    </location>
</feature>
<dbReference type="InterPro" id="IPR003591">
    <property type="entry name" value="Leu-rich_rpt_typical-subtyp"/>
</dbReference>
<dbReference type="Pfam" id="PF13927">
    <property type="entry name" value="Ig_3"/>
    <property type="match status" value="1"/>
</dbReference>
<dbReference type="InterPro" id="IPR001611">
    <property type="entry name" value="Leu-rich_rpt"/>
</dbReference>
<dbReference type="Proteomes" id="UP000838412">
    <property type="component" value="Chromosome 8"/>
</dbReference>
<dbReference type="GO" id="GO:0005886">
    <property type="term" value="C:plasma membrane"/>
    <property type="evidence" value="ECO:0007669"/>
    <property type="project" value="TreeGrafter"/>
</dbReference>
<sequence>MSRSTAILAVCLTLVRLTSALQACISADGPGVCRCSGTTVNCDYKKLTAVPDDIPTSTTYLSLQHNHIVAIENTKLQHLKNLTRLYIDNNEITTITSHTFSGVRNIQRLYLDHNHISVVEPGSFQHLHVNRRLRLNDNHLETLPSTLCNSDDFYLSLYNNPWSCDCRMREILDCSNWNYRITCRSPPALDDTRLSSLTRDNLNCSSPTINNIGPKVHLARVGETVTLYCNATGFNRPTLTWSWTPVPPSSAPTDRKHYEVSTTNLGYNSAESTLTITHVQMVEQGQYTCHASNVAGDNLRSFSLFVVPTETETPPSNTGTPPSNTGAPPSNTGTPPSNTGTPPSNTGAPPSNTGTPSHLVVSTHSSTTLIGAAVGSFIGGILLCAIIGLILSIHKRGQAFGCLPRGSSSEEAQPESQNANRGTEHPNPAFQQDADEYEDVSVPQPRAPVYQNRPREPVTRGAQDGGEDEYENVGLSQPRAHVYQNRIRTKAVHAVAHGGQDGGTDEDEYENVACPQPKAHIYQNQTKPMHAVAHGTQDGRTDEDEYENVGLSQPKAHIYQNRTKQMHARRW</sequence>
<evidence type="ECO:0000256" key="7">
    <source>
        <dbReference type="SAM" id="SignalP"/>
    </source>
</evidence>
<feature type="domain" description="Ig-like" evidence="8">
    <location>
        <begin position="207"/>
        <end position="303"/>
    </location>
</feature>
<dbReference type="Gene3D" id="2.60.40.10">
    <property type="entry name" value="Immunoglobulins"/>
    <property type="match status" value="1"/>
</dbReference>
<dbReference type="Pfam" id="PF13855">
    <property type="entry name" value="LRR_8"/>
    <property type="match status" value="1"/>
</dbReference>
<dbReference type="InterPro" id="IPR013783">
    <property type="entry name" value="Ig-like_fold"/>
</dbReference>
<dbReference type="SMART" id="SM00013">
    <property type="entry name" value="LRRNT"/>
    <property type="match status" value="1"/>
</dbReference>
<dbReference type="PANTHER" id="PTHR24369:SF210">
    <property type="entry name" value="CHAOPTIN-RELATED"/>
    <property type="match status" value="1"/>
</dbReference>
<dbReference type="FunFam" id="3.80.10.10:FF:000082">
    <property type="entry name" value="Leucine-rich repeat-containing 24"/>
    <property type="match status" value="1"/>
</dbReference>
<accession>A0A8K0AAQ4</accession>
<dbReference type="InterPro" id="IPR050541">
    <property type="entry name" value="LRR_TM_domain-containing"/>
</dbReference>
<dbReference type="OrthoDB" id="1416801at2759"/>
<dbReference type="EMBL" id="OV696693">
    <property type="protein sequence ID" value="CAH1272460.1"/>
    <property type="molecule type" value="Genomic_DNA"/>
</dbReference>
<dbReference type="CDD" id="cd00096">
    <property type="entry name" value="Ig"/>
    <property type="match status" value="1"/>
</dbReference>
<keyword evidence="10" id="KW-1185">Reference proteome</keyword>
<feature type="compositionally biased region" description="Polar residues" evidence="5">
    <location>
        <begin position="406"/>
        <end position="421"/>
    </location>
</feature>
<keyword evidence="2 7" id="KW-0732">Signal</keyword>
<keyword evidence="6" id="KW-0812">Transmembrane</keyword>
<evidence type="ECO:0000256" key="5">
    <source>
        <dbReference type="SAM" id="MobiDB-lite"/>
    </source>
</evidence>
<dbReference type="SMART" id="SM00408">
    <property type="entry name" value="IGc2"/>
    <property type="match status" value="1"/>
</dbReference>
<evidence type="ECO:0000313" key="9">
    <source>
        <dbReference type="EMBL" id="CAH1272460.1"/>
    </source>
</evidence>
<name>A0A8K0AAQ4_BRALA</name>
<proteinExistence type="predicted"/>
<dbReference type="PROSITE" id="PS50835">
    <property type="entry name" value="IG_LIKE"/>
    <property type="match status" value="1"/>
</dbReference>
<keyword evidence="3" id="KW-0677">Repeat</keyword>
<gene>
    <name evidence="9" type="primary">LRRC24</name>
    <name evidence="9" type="ORF">BLAG_LOCUS24100</name>
</gene>
<evidence type="ECO:0000256" key="3">
    <source>
        <dbReference type="ARBA" id="ARBA00022737"/>
    </source>
</evidence>
<dbReference type="Pfam" id="PF01462">
    <property type="entry name" value="LRRNT"/>
    <property type="match status" value="1"/>
</dbReference>
<dbReference type="InterPro" id="IPR000372">
    <property type="entry name" value="LRRNT"/>
</dbReference>
<evidence type="ECO:0000313" key="10">
    <source>
        <dbReference type="Proteomes" id="UP000838412"/>
    </source>
</evidence>
<dbReference type="Gene3D" id="3.80.10.10">
    <property type="entry name" value="Ribonuclease Inhibitor"/>
    <property type="match status" value="2"/>
</dbReference>
<evidence type="ECO:0000256" key="4">
    <source>
        <dbReference type="ARBA" id="ARBA00023157"/>
    </source>
</evidence>
<dbReference type="InterPro" id="IPR003599">
    <property type="entry name" value="Ig_sub"/>
</dbReference>
<evidence type="ECO:0000256" key="2">
    <source>
        <dbReference type="ARBA" id="ARBA00022729"/>
    </source>
</evidence>
<dbReference type="InterPro" id="IPR007110">
    <property type="entry name" value="Ig-like_dom"/>
</dbReference>
<dbReference type="InterPro" id="IPR003598">
    <property type="entry name" value="Ig_sub2"/>
</dbReference>
<feature type="signal peptide" evidence="7">
    <location>
        <begin position="1"/>
        <end position="20"/>
    </location>
</feature>
<feature type="transmembrane region" description="Helical" evidence="6">
    <location>
        <begin position="369"/>
        <end position="391"/>
    </location>
</feature>
<keyword evidence="4" id="KW-1015">Disulfide bond</keyword>